<dbReference type="AlphaFoldDB" id="A0A4R6TBK2"/>
<name>A0A4R6TBK2_9BACT</name>
<dbReference type="InterPro" id="IPR003329">
    <property type="entry name" value="Cytidylyl_trans"/>
</dbReference>
<dbReference type="Gene3D" id="3.90.550.10">
    <property type="entry name" value="Spore Coat Polysaccharide Biosynthesis Protein SpsA, Chain A"/>
    <property type="match status" value="1"/>
</dbReference>
<reference evidence="1 2" key="1">
    <citation type="submission" date="2019-03" db="EMBL/GenBank/DDBJ databases">
        <title>Genomic Encyclopedia of Type Strains, Phase III (KMG-III): the genomes of soil and plant-associated and newly described type strains.</title>
        <authorList>
            <person name="Whitman W."/>
        </authorList>
    </citation>
    <scope>NUCLEOTIDE SEQUENCE [LARGE SCALE GENOMIC DNA]</scope>
    <source>
        <strain evidence="1 2">CECT 8446</strain>
    </source>
</reference>
<comment type="caution">
    <text evidence="1">The sequence shown here is derived from an EMBL/GenBank/DDBJ whole genome shotgun (WGS) entry which is preliminary data.</text>
</comment>
<dbReference type="CDD" id="cd02513">
    <property type="entry name" value="CMP-NeuAc_Synthase"/>
    <property type="match status" value="1"/>
</dbReference>
<dbReference type="PANTHER" id="PTHR21485">
    <property type="entry name" value="HAD SUPERFAMILY MEMBERS CMAS AND KDSC"/>
    <property type="match status" value="1"/>
</dbReference>
<dbReference type="PANTHER" id="PTHR21485:SF3">
    <property type="entry name" value="N-ACYLNEURAMINATE CYTIDYLYLTRANSFERASE"/>
    <property type="match status" value="1"/>
</dbReference>
<protein>
    <submittedName>
        <fullName evidence="1">N-acylneuraminate cytidylyltransferase</fullName>
    </submittedName>
</protein>
<keyword evidence="1" id="KW-0808">Transferase</keyword>
<evidence type="ECO:0000313" key="1">
    <source>
        <dbReference type="EMBL" id="TDQ19623.1"/>
    </source>
</evidence>
<dbReference type="GO" id="GO:0008781">
    <property type="term" value="F:N-acylneuraminate cytidylyltransferase activity"/>
    <property type="evidence" value="ECO:0007669"/>
    <property type="project" value="TreeGrafter"/>
</dbReference>
<evidence type="ECO:0000313" key="2">
    <source>
        <dbReference type="Proteomes" id="UP000294535"/>
    </source>
</evidence>
<dbReference type="Pfam" id="PF02348">
    <property type="entry name" value="CTP_transf_3"/>
    <property type="match status" value="1"/>
</dbReference>
<accession>A0A4R6TBK2</accession>
<sequence>MRILGLIPARGGSKGIPGKNIKHLAGKPLLAYTYESAKESDLLTKTILSSDDLAIIQEAKRLGMEVPFIRPSDLAEDSSPTLPVIVHALNYFSAIGEFFDAVCLLQVTNPFRRKGFIDEAIKKFKETNADALVSVLPVPHEFNPHWVFEPNANGMLSIATGEKKIISRRQDLPPSYFRDGAIYLTKTEVILKQNSLYGASLAYLIGDQERYVNLDTMQDWVKAEQLVKTLF</sequence>
<organism evidence="1 2">
    <name type="scientific">Algoriphagus boseongensis</name>
    <dbReference type="NCBI Taxonomy" id="1442587"/>
    <lineage>
        <taxon>Bacteria</taxon>
        <taxon>Pseudomonadati</taxon>
        <taxon>Bacteroidota</taxon>
        <taxon>Cytophagia</taxon>
        <taxon>Cytophagales</taxon>
        <taxon>Cyclobacteriaceae</taxon>
        <taxon>Algoriphagus</taxon>
    </lineage>
</organism>
<dbReference type="RefSeq" id="WP_133554100.1">
    <property type="nucleotide sequence ID" value="NZ_SNYF01000005.1"/>
</dbReference>
<keyword evidence="1" id="KW-0548">Nucleotidyltransferase</keyword>
<gene>
    <name evidence="1" type="ORF">DFQ04_1447</name>
</gene>
<keyword evidence="2" id="KW-1185">Reference proteome</keyword>
<dbReference type="Proteomes" id="UP000294535">
    <property type="component" value="Unassembled WGS sequence"/>
</dbReference>
<dbReference type="InterPro" id="IPR029044">
    <property type="entry name" value="Nucleotide-diphossugar_trans"/>
</dbReference>
<dbReference type="InterPro" id="IPR050793">
    <property type="entry name" value="CMP-NeuNAc_synthase"/>
</dbReference>
<proteinExistence type="predicted"/>
<dbReference type="OrthoDB" id="9805604at2"/>
<dbReference type="SUPFAM" id="SSF53448">
    <property type="entry name" value="Nucleotide-diphospho-sugar transferases"/>
    <property type="match status" value="1"/>
</dbReference>
<dbReference type="EMBL" id="SNYF01000005">
    <property type="protein sequence ID" value="TDQ19623.1"/>
    <property type="molecule type" value="Genomic_DNA"/>
</dbReference>